<evidence type="ECO:0000313" key="1">
    <source>
        <dbReference type="EMBL" id="MBC5724473.1"/>
    </source>
</evidence>
<dbReference type="EMBL" id="JACOPL010000002">
    <property type="protein sequence ID" value="MBC5724473.1"/>
    <property type="molecule type" value="Genomic_DNA"/>
</dbReference>
<proteinExistence type="predicted"/>
<sequence length="72" mass="7843">MKKQGRETLAALLAAACVLFSGAFWPDAPRGAWWCTAFSIVGSETVARQEDGDDGALEFRWGVVDWLRALLG</sequence>
<gene>
    <name evidence="1" type="ORF">H8S45_03175</name>
</gene>
<dbReference type="RefSeq" id="WP_186949547.1">
    <property type="nucleotide sequence ID" value="NZ_JACOPL010000002.1"/>
</dbReference>
<protein>
    <submittedName>
        <fullName evidence="1">Uncharacterized protein</fullName>
    </submittedName>
</protein>
<dbReference type="Proteomes" id="UP000606499">
    <property type="component" value="Unassembled WGS sequence"/>
</dbReference>
<dbReference type="AlphaFoldDB" id="A0A923LTP2"/>
<accession>A0A923LTP2</accession>
<evidence type="ECO:0000313" key="2">
    <source>
        <dbReference type="Proteomes" id="UP000606499"/>
    </source>
</evidence>
<comment type="caution">
    <text evidence="1">The sequence shown here is derived from an EMBL/GenBank/DDBJ whole genome shotgun (WGS) entry which is preliminary data.</text>
</comment>
<organism evidence="1 2">
    <name type="scientific">Agathobaculum faecis</name>
    <dbReference type="NCBI Taxonomy" id="2763013"/>
    <lineage>
        <taxon>Bacteria</taxon>
        <taxon>Bacillati</taxon>
        <taxon>Bacillota</taxon>
        <taxon>Clostridia</taxon>
        <taxon>Eubacteriales</taxon>
        <taxon>Butyricicoccaceae</taxon>
        <taxon>Agathobaculum</taxon>
    </lineage>
</organism>
<reference evidence="1" key="1">
    <citation type="submission" date="2020-08" db="EMBL/GenBank/DDBJ databases">
        <title>Genome public.</title>
        <authorList>
            <person name="Liu C."/>
            <person name="Sun Q."/>
        </authorList>
    </citation>
    <scope>NUCLEOTIDE SEQUENCE</scope>
    <source>
        <strain evidence="1">NSJ-28</strain>
    </source>
</reference>
<name>A0A923LTP2_9FIRM</name>
<keyword evidence="2" id="KW-1185">Reference proteome</keyword>